<evidence type="ECO:0000313" key="2">
    <source>
        <dbReference type="Proteomes" id="UP000316096"/>
    </source>
</evidence>
<dbReference type="SUPFAM" id="SSF55961">
    <property type="entry name" value="Bet v1-like"/>
    <property type="match status" value="1"/>
</dbReference>
<keyword evidence="2" id="KW-1185">Reference proteome</keyword>
<organism evidence="1 2">
    <name type="scientific">Actinoallomurus bryophytorum</name>
    <dbReference type="NCBI Taxonomy" id="1490222"/>
    <lineage>
        <taxon>Bacteria</taxon>
        <taxon>Bacillati</taxon>
        <taxon>Actinomycetota</taxon>
        <taxon>Actinomycetes</taxon>
        <taxon>Streptosporangiales</taxon>
        <taxon>Thermomonosporaceae</taxon>
        <taxon>Actinoallomurus</taxon>
    </lineage>
</organism>
<evidence type="ECO:0008006" key="3">
    <source>
        <dbReference type="Google" id="ProtNLM"/>
    </source>
</evidence>
<gene>
    <name evidence="1" type="ORF">FB559_2199</name>
</gene>
<dbReference type="InterPro" id="IPR023393">
    <property type="entry name" value="START-like_dom_sf"/>
</dbReference>
<reference evidence="1 2" key="1">
    <citation type="submission" date="2019-06" db="EMBL/GenBank/DDBJ databases">
        <title>Sequencing the genomes of 1000 actinobacteria strains.</title>
        <authorList>
            <person name="Klenk H.-P."/>
        </authorList>
    </citation>
    <scope>NUCLEOTIDE SEQUENCE [LARGE SCALE GENOMIC DNA]</scope>
    <source>
        <strain evidence="1 2">DSM 102200</strain>
    </source>
</reference>
<dbReference type="Proteomes" id="UP000316096">
    <property type="component" value="Unassembled WGS sequence"/>
</dbReference>
<comment type="caution">
    <text evidence="1">The sequence shown here is derived from an EMBL/GenBank/DDBJ whole genome shotgun (WGS) entry which is preliminary data.</text>
</comment>
<dbReference type="Gene3D" id="3.30.530.20">
    <property type="match status" value="1"/>
</dbReference>
<accession>A0A543CHU1</accession>
<sequence>MPWPSVRAVALVTSELLIEFPAETVYDFLSQLANHQRMGGHRFRLNTVAPDRLGATIVIRGPLGIHRTVQTTITCLRPARGVGGTATIGRQTVAHVHWTIHAAGDRSHVTLTATIVRTGMVDRLLLAAGGRRWLARSFHRVLTLLSATIRTAAPDATLPVNAPNPDQKR</sequence>
<name>A0A543CHU1_9ACTN</name>
<dbReference type="AlphaFoldDB" id="A0A543CHU1"/>
<dbReference type="EMBL" id="VFOZ01000001">
    <property type="protein sequence ID" value="TQL96656.1"/>
    <property type="molecule type" value="Genomic_DNA"/>
</dbReference>
<proteinExistence type="predicted"/>
<protein>
    <recommendedName>
        <fullName evidence="3">Polyketide cyclase/dehydrase/lipid transport protein</fullName>
    </recommendedName>
</protein>
<evidence type="ECO:0000313" key="1">
    <source>
        <dbReference type="EMBL" id="TQL96656.1"/>
    </source>
</evidence>